<sequence length="346" mass="37320">MTTSALSREEFDALAVVAKARRNLLFQTFNGTRLSFGKRGYASGNAFGTGVAIYEFQQMIKDKVTEAAIPKITAAAEKFVADAADVEGFHEIVAALGSEAAGELCKEILPIIGIFYSAKKWAEISAQVIGDTHMRYKMVAGDYRSGFRSGTPQAAVDSVQHIIETQLLIGGIDWANQSVGLATKFAGLSLDMGVASTMGPGIAGFIADFVLKLTVIGMDIKEMRAGNRWLQTPSSLSIEVFRDCPILGCYLLISADTSSVANLFVADIGLPGWMRQLETMQESKIAPTVRHARKLVERSNLQLEGLTAAAQPAKTHVKKDFFVTSKSKVARMMTEVRGHFGQGNAA</sequence>
<gene>
    <name evidence="1" type="ORF">IM53_018370</name>
</gene>
<accession>A0A1V9GWX1</accession>
<reference evidence="1 2" key="2">
    <citation type="journal article" date="2017" name="Plant Pathol.">
        <title>Pathogenicity and virulence gene content of Xanthomonas strains infecting Araceae, formerly known as Xanthomonas axonopodis pv. dieffenbachiae.</title>
        <authorList>
            <person name="Constantin E.C."/>
            <person name="Haegeman A."/>
            <person name="Van Vaerenbergh J."/>
            <person name="Baeyen S."/>
            <person name="Van Malderghem C."/>
            <person name="Maes M."/>
            <person name="Cottyn B."/>
        </authorList>
    </citation>
    <scope>NUCLEOTIDE SEQUENCE [LARGE SCALE GENOMIC DNA]</scope>
    <source>
        <strain evidence="1 2">LMG 25940</strain>
    </source>
</reference>
<dbReference type="EMBL" id="JPYI02000097">
    <property type="protein sequence ID" value="OQP75141.1"/>
    <property type="molecule type" value="Genomic_DNA"/>
</dbReference>
<dbReference type="RefSeq" id="WP_057678997.1">
    <property type="nucleotide sequence ID" value="NZ_CP041382.1"/>
</dbReference>
<reference evidence="1 2" key="1">
    <citation type="journal article" date="2016" name="Plant Pathol.">
        <title>Genetic characterization of strains named as Xanthomonas axonopodis pv. dieffenbachiae leads to a taxonomic revision of the X. axonopodis species complex.</title>
        <authorList>
            <person name="Constantin E.C."/>
            <person name="Cleenwerck I."/>
            <person name="Maes M."/>
            <person name="Baeyen S."/>
            <person name="Van Malderghem C."/>
            <person name="De Vos P."/>
            <person name="Cottyn B."/>
        </authorList>
    </citation>
    <scope>NUCLEOTIDE SEQUENCE [LARGE SCALE GENOMIC DNA]</scope>
    <source>
        <strain evidence="1 2">LMG 25940</strain>
    </source>
</reference>
<evidence type="ECO:0000313" key="2">
    <source>
        <dbReference type="Proteomes" id="UP000050546"/>
    </source>
</evidence>
<organism evidence="1 2">
    <name type="scientific">Xanthomonas phaseoli pv. dieffenbachiae</name>
    <dbReference type="NCBI Taxonomy" id="92828"/>
    <lineage>
        <taxon>Bacteria</taxon>
        <taxon>Pseudomonadati</taxon>
        <taxon>Pseudomonadota</taxon>
        <taxon>Gammaproteobacteria</taxon>
        <taxon>Lysobacterales</taxon>
        <taxon>Lysobacteraceae</taxon>
        <taxon>Xanthomonas</taxon>
    </lineage>
</organism>
<name>A0A1V9GWX1_9XANT</name>
<evidence type="ECO:0000313" key="1">
    <source>
        <dbReference type="EMBL" id="OQP75141.1"/>
    </source>
</evidence>
<protein>
    <submittedName>
        <fullName evidence="1">Uncharacterized protein</fullName>
    </submittedName>
</protein>
<comment type="caution">
    <text evidence="1">The sequence shown here is derived from an EMBL/GenBank/DDBJ whole genome shotgun (WGS) entry which is preliminary data.</text>
</comment>
<proteinExistence type="predicted"/>
<dbReference type="AlphaFoldDB" id="A0A1V9GWX1"/>
<dbReference type="Proteomes" id="UP000050546">
    <property type="component" value="Unassembled WGS sequence"/>
</dbReference>